<comment type="caution">
    <text evidence="1">The sequence shown here is derived from an EMBL/GenBank/DDBJ whole genome shotgun (WGS) entry which is preliminary data.</text>
</comment>
<evidence type="ECO:0000313" key="2">
    <source>
        <dbReference type="EMBL" id="RQM09064.1"/>
    </source>
</evidence>
<keyword evidence="3" id="KW-1185">Reference proteome</keyword>
<gene>
    <name evidence="2" type="ORF">DD237_006555</name>
    <name evidence="1" type="ORF">DD238_006858</name>
</gene>
<reference evidence="3 4" key="1">
    <citation type="submission" date="2018-06" db="EMBL/GenBank/DDBJ databases">
        <title>Comparative genomics of downy mildews reveals potential adaptations to biotrophy.</title>
        <authorList>
            <person name="Fletcher K."/>
            <person name="Klosterman S.J."/>
            <person name="Derevnina L."/>
            <person name="Martin F."/>
            <person name="Koike S."/>
            <person name="Reyes Chin-Wo S."/>
            <person name="Mou B."/>
            <person name="Michelmore R."/>
        </authorList>
    </citation>
    <scope>NUCLEOTIDE SEQUENCE [LARGE SCALE GENOMIC DNA]</scope>
    <source>
        <strain evidence="2 4">R13</strain>
        <strain evidence="1 3">R14</strain>
    </source>
</reference>
<dbReference type="Proteomes" id="UP000282087">
    <property type="component" value="Unassembled WGS sequence"/>
</dbReference>
<evidence type="ECO:0000313" key="4">
    <source>
        <dbReference type="Proteomes" id="UP000286097"/>
    </source>
</evidence>
<dbReference type="AlphaFoldDB" id="A0A3M6VCH6"/>
<protein>
    <submittedName>
        <fullName evidence="1">Uncharacterized protein</fullName>
    </submittedName>
</protein>
<accession>A0A3M6VCH6</accession>
<dbReference type="VEuPathDB" id="FungiDB:DD237_006555"/>
<evidence type="ECO:0000313" key="3">
    <source>
        <dbReference type="Proteomes" id="UP000282087"/>
    </source>
</evidence>
<dbReference type="EMBL" id="QKXF01000770">
    <property type="protein sequence ID" value="RQM09064.1"/>
    <property type="molecule type" value="Genomic_DNA"/>
</dbReference>
<dbReference type="EMBL" id="QLLG01000447">
    <property type="protein sequence ID" value="RMX63126.1"/>
    <property type="molecule type" value="Genomic_DNA"/>
</dbReference>
<sequence length="64" mass="7488">MLRLILVFCALVAGGATMWYSNVHRRRRSRYFIDSDSELDVEYTPEYENIHTIGIRFGRFVSTG</sequence>
<dbReference type="Proteomes" id="UP000286097">
    <property type="component" value="Unassembled WGS sequence"/>
</dbReference>
<evidence type="ECO:0000313" key="1">
    <source>
        <dbReference type="EMBL" id="RMX63126.1"/>
    </source>
</evidence>
<name>A0A3M6VCH6_9STRA</name>
<organism evidence="1 3">
    <name type="scientific">Peronospora effusa</name>
    <dbReference type="NCBI Taxonomy" id="542832"/>
    <lineage>
        <taxon>Eukaryota</taxon>
        <taxon>Sar</taxon>
        <taxon>Stramenopiles</taxon>
        <taxon>Oomycota</taxon>
        <taxon>Peronosporomycetes</taxon>
        <taxon>Peronosporales</taxon>
        <taxon>Peronosporaceae</taxon>
        <taxon>Peronospora</taxon>
    </lineage>
</organism>
<proteinExistence type="predicted"/>